<accession>A0A248VIS6</accession>
<dbReference type="Proteomes" id="UP000215158">
    <property type="component" value="Chromosome 1"/>
</dbReference>
<name>A0A248VIS6_9BURK</name>
<dbReference type="AlphaFoldDB" id="A0A248VIS6"/>
<feature type="signal peptide" evidence="1">
    <location>
        <begin position="1"/>
        <end position="30"/>
    </location>
</feature>
<dbReference type="OrthoDB" id="9093748at2"/>
<proteinExistence type="predicted"/>
<evidence type="ECO:0008006" key="4">
    <source>
        <dbReference type="Google" id="ProtNLM"/>
    </source>
</evidence>
<feature type="chain" id="PRO_5013055067" description="Rap1a immunity protein domain-containing protein" evidence="1">
    <location>
        <begin position="31"/>
        <end position="167"/>
    </location>
</feature>
<evidence type="ECO:0000256" key="1">
    <source>
        <dbReference type="SAM" id="SignalP"/>
    </source>
</evidence>
<sequence length="167" mass="17355">MQRHVLPSAARAATGLLMAAAFGLASLAHAQTPAQTPAPTTQTAQAAGQPLSPTLSQAAPAVDPTFSAYSLAQTCKQKSDNVAQGQCVGAIRGIIHGYQYGVLFLGQRAALPANETQRVSLCLRNTQVSSIVDEFVADAAQVNEDSLKHTPAEVAVLGSVHMHHSCN</sequence>
<dbReference type="EMBL" id="CP022989">
    <property type="protein sequence ID" value="ASV98309.1"/>
    <property type="molecule type" value="Genomic_DNA"/>
</dbReference>
<organism evidence="2 3">
    <name type="scientific">Paraburkholderia aromaticivorans</name>
    <dbReference type="NCBI Taxonomy" id="2026199"/>
    <lineage>
        <taxon>Bacteria</taxon>
        <taxon>Pseudomonadati</taxon>
        <taxon>Pseudomonadota</taxon>
        <taxon>Betaproteobacteria</taxon>
        <taxon>Burkholderiales</taxon>
        <taxon>Burkholderiaceae</taxon>
        <taxon>Paraburkholderia</taxon>
    </lineage>
</organism>
<dbReference type="RefSeq" id="WP_095418403.1">
    <property type="nucleotide sequence ID" value="NZ_CP022989.1"/>
</dbReference>
<protein>
    <recommendedName>
        <fullName evidence="4">Rap1a immunity protein domain-containing protein</fullName>
    </recommendedName>
</protein>
<evidence type="ECO:0000313" key="3">
    <source>
        <dbReference type="Proteomes" id="UP000215158"/>
    </source>
</evidence>
<keyword evidence="1" id="KW-0732">Signal</keyword>
<gene>
    <name evidence="2" type="ORF">CJU94_09070</name>
</gene>
<keyword evidence="3" id="KW-1185">Reference proteome</keyword>
<evidence type="ECO:0000313" key="2">
    <source>
        <dbReference type="EMBL" id="ASV98309.1"/>
    </source>
</evidence>
<reference evidence="2 3" key="1">
    <citation type="submission" date="2017-08" db="EMBL/GenBank/DDBJ databases">
        <title>Identification and genetic characteristics of simultaneous BTEX- and naphthalene-degrading Paraburkholderia sp. BN5 isolated from petroleum-contaminated soil.</title>
        <authorList>
            <person name="Lee Y."/>
            <person name="Jeon C.O."/>
        </authorList>
    </citation>
    <scope>NUCLEOTIDE SEQUENCE [LARGE SCALE GENOMIC DNA]</scope>
    <source>
        <strain evidence="2 3">BN5</strain>
    </source>
</reference>
<dbReference type="KEGG" id="parb:CJU94_09070"/>